<keyword evidence="4" id="KW-1185">Reference proteome</keyword>
<dbReference type="Proteomes" id="UP000184546">
    <property type="component" value="Unassembled WGS sequence"/>
</dbReference>
<evidence type="ECO:0000256" key="2">
    <source>
        <dbReference type="SAM" id="Phobius"/>
    </source>
</evidence>
<dbReference type="GeneID" id="30977766"/>
<keyword evidence="2" id="KW-0472">Membrane</keyword>
<evidence type="ECO:0000256" key="1">
    <source>
        <dbReference type="SAM" id="MobiDB-lite"/>
    </source>
</evidence>
<dbReference type="OMA" id="KCCGDAK"/>
<sequence>MSTSTATATATTTTGSAAAATCSGNLYVLPVQDAACALPNSGNFSSVMDKCCSPATVTKYDNDCGLYCLAQDQTVKTLLACLQDNGAVTEAFCSGNLTASATAKVSSTETGKAGKTGTSTGSAASSTSTSDKSAAVVGHKVSMGGWVVLGMVVSSCLFGVMG</sequence>
<keyword evidence="2" id="KW-1133">Transmembrane helix</keyword>
<dbReference type="AlphaFoldDB" id="A0A1L9WIH3"/>
<gene>
    <name evidence="3" type="ORF">ASPACDRAFT_63987</name>
</gene>
<dbReference type="EMBL" id="KV878987">
    <property type="protein sequence ID" value="OJJ95994.1"/>
    <property type="molecule type" value="Genomic_DNA"/>
</dbReference>
<evidence type="ECO:0000313" key="3">
    <source>
        <dbReference type="EMBL" id="OJJ95994.1"/>
    </source>
</evidence>
<feature type="region of interest" description="Disordered" evidence="1">
    <location>
        <begin position="108"/>
        <end position="128"/>
    </location>
</feature>
<keyword evidence="2" id="KW-0812">Transmembrane</keyword>
<dbReference type="STRING" id="690307.A0A1L9WIH3"/>
<feature type="transmembrane region" description="Helical" evidence="2">
    <location>
        <begin position="143"/>
        <end position="161"/>
    </location>
</feature>
<dbReference type="RefSeq" id="XP_020052334.1">
    <property type="nucleotide sequence ID" value="XM_020203952.1"/>
</dbReference>
<evidence type="ECO:0000313" key="4">
    <source>
        <dbReference type="Proteomes" id="UP000184546"/>
    </source>
</evidence>
<name>A0A1L9WIH3_ASPA1</name>
<protein>
    <submittedName>
        <fullName evidence="3">Uncharacterized protein</fullName>
    </submittedName>
</protein>
<accession>A0A1L9WIH3</accession>
<proteinExistence type="predicted"/>
<dbReference type="VEuPathDB" id="FungiDB:ASPACDRAFT_63987"/>
<dbReference type="OrthoDB" id="3520229at2759"/>
<reference evidence="4" key="1">
    <citation type="journal article" date="2017" name="Genome Biol.">
        <title>Comparative genomics reveals high biological diversity and specific adaptations in the industrially and medically important fungal genus Aspergillus.</title>
        <authorList>
            <person name="de Vries R.P."/>
            <person name="Riley R."/>
            <person name="Wiebenga A."/>
            <person name="Aguilar-Osorio G."/>
            <person name="Amillis S."/>
            <person name="Uchima C.A."/>
            <person name="Anderluh G."/>
            <person name="Asadollahi M."/>
            <person name="Askin M."/>
            <person name="Barry K."/>
            <person name="Battaglia E."/>
            <person name="Bayram O."/>
            <person name="Benocci T."/>
            <person name="Braus-Stromeyer S.A."/>
            <person name="Caldana C."/>
            <person name="Canovas D."/>
            <person name="Cerqueira G.C."/>
            <person name="Chen F."/>
            <person name="Chen W."/>
            <person name="Choi C."/>
            <person name="Clum A."/>
            <person name="Dos Santos R.A."/>
            <person name="Damasio A.R."/>
            <person name="Diallinas G."/>
            <person name="Emri T."/>
            <person name="Fekete E."/>
            <person name="Flipphi M."/>
            <person name="Freyberg S."/>
            <person name="Gallo A."/>
            <person name="Gournas C."/>
            <person name="Habgood R."/>
            <person name="Hainaut M."/>
            <person name="Harispe M.L."/>
            <person name="Henrissat B."/>
            <person name="Hilden K.S."/>
            <person name="Hope R."/>
            <person name="Hossain A."/>
            <person name="Karabika E."/>
            <person name="Karaffa L."/>
            <person name="Karanyi Z."/>
            <person name="Krasevec N."/>
            <person name="Kuo A."/>
            <person name="Kusch H."/>
            <person name="LaButti K."/>
            <person name="Lagendijk E.L."/>
            <person name="Lapidus A."/>
            <person name="Levasseur A."/>
            <person name="Lindquist E."/>
            <person name="Lipzen A."/>
            <person name="Logrieco A.F."/>
            <person name="MacCabe A."/>
            <person name="Maekelae M.R."/>
            <person name="Malavazi I."/>
            <person name="Melin P."/>
            <person name="Meyer V."/>
            <person name="Mielnichuk N."/>
            <person name="Miskei M."/>
            <person name="Molnar A.P."/>
            <person name="Mule G."/>
            <person name="Ngan C.Y."/>
            <person name="Orejas M."/>
            <person name="Orosz E."/>
            <person name="Ouedraogo J.P."/>
            <person name="Overkamp K.M."/>
            <person name="Park H.-S."/>
            <person name="Perrone G."/>
            <person name="Piumi F."/>
            <person name="Punt P.J."/>
            <person name="Ram A.F."/>
            <person name="Ramon A."/>
            <person name="Rauscher S."/>
            <person name="Record E."/>
            <person name="Riano-Pachon D.M."/>
            <person name="Robert V."/>
            <person name="Roehrig J."/>
            <person name="Ruller R."/>
            <person name="Salamov A."/>
            <person name="Salih N.S."/>
            <person name="Samson R.A."/>
            <person name="Sandor E."/>
            <person name="Sanguinetti M."/>
            <person name="Schuetze T."/>
            <person name="Sepcic K."/>
            <person name="Shelest E."/>
            <person name="Sherlock G."/>
            <person name="Sophianopoulou V."/>
            <person name="Squina F.M."/>
            <person name="Sun H."/>
            <person name="Susca A."/>
            <person name="Todd R.B."/>
            <person name="Tsang A."/>
            <person name="Unkles S.E."/>
            <person name="van de Wiele N."/>
            <person name="van Rossen-Uffink D."/>
            <person name="Oliveira J.V."/>
            <person name="Vesth T.C."/>
            <person name="Visser J."/>
            <person name="Yu J.-H."/>
            <person name="Zhou M."/>
            <person name="Andersen M.R."/>
            <person name="Archer D.B."/>
            <person name="Baker S.E."/>
            <person name="Benoit I."/>
            <person name="Brakhage A.A."/>
            <person name="Braus G.H."/>
            <person name="Fischer R."/>
            <person name="Frisvad J.C."/>
            <person name="Goldman G.H."/>
            <person name="Houbraken J."/>
            <person name="Oakley B."/>
            <person name="Pocsi I."/>
            <person name="Scazzocchio C."/>
            <person name="Seiboth B."/>
            <person name="vanKuyk P.A."/>
            <person name="Wortman J."/>
            <person name="Dyer P.S."/>
            <person name="Grigoriev I.V."/>
        </authorList>
    </citation>
    <scope>NUCLEOTIDE SEQUENCE [LARGE SCALE GENOMIC DNA]</scope>
    <source>
        <strain evidence="4">ATCC 16872 / CBS 172.66 / WB 5094</strain>
    </source>
</reference>
<organism evidence="3 4">
    <name type="scientific">Aspergillus aculeatus (strain ATCC 16872 / CBS 172.66 / WB 5094)</name>
    <dbReference type="NCBI Taxonomy" id="690307"/>
    <lineage>
        <taxon>Eukaryota</taxon>
        <taxon>Fungi</taxon>
        <taxon>Dikarya</taxon>
        <taxon>Ascomycota</taxon>
        <taxon>Pezizomycotina</taxon>
        <taxon>Eurotiomycetes</taxon>
        <taxon>Eurotiomycetidae</taxon>
        <taxon>Eurotiales</taxon>
        <taxon>Aspergillaceae</taxon>
        <taxon>Aspergillus</taxon>
        <taxon>Aspergillus subgen. Circumdati</taxon>
    </lineage>
</organism>